<feature type="transmembrane region" description="Helical" evidence="1">
    <location>
        <begin position="6"/>
        <end position="23"/>
    </location>
</feature>
<keyword evidence="1" id="KW-0812">Transmembrane</keyword>
<gene>
    <name evidence="2" type="ORF">S01H1_02363</name>
</gene>
<evidence type="ECO:0008006" key="3">
    <source>
        <dbReference type="Google" id="ProtNLM"/>
    </source>
</evidence>
<organism evidence="2">
    <name type="scientific">marine sediment metagenome</name>
    <dbReference type="NCBI Taxonomy" id="412755"/>
    <lineage>
        <taxon>unclassified sequences</taxon>
        <taxon>metagenomes</taxon>
        <taxon>ecological metagenomes</taxon>
    </lineage>
</organism>
<sequence length="72" mass="8023">MLLIGILIYTICGILTYGVEFAYMQEEFPALAELDYAKDKSRAVCWGLSGPIGLVVSLTTSKFGFKHGLKFW</sequence>
<accession>X0SXF6</accession>
<proteinExistence type="predicted"/>
<reference evidence="2" key="1">
    <citation type="journal article" date="2014" name="Front. Microbiol.">
        <title>High frequency of phylogenetically diverse reductive dehalogenase-homologous genes in deep subseafloor sedimentary metagenomes.</title>
        <authorList>
            <person name="Kawai M."/>
            <person name="Futagami T."/>
            <person name="Toyoda A."/>
            <person name="Takaki Y."/>
            <person name="Nishi S."/>
            <person name="Hori S."/>
            <person name="Arai W."/>
            <person name="Tsubouchi T."/>
            <person name="Morono Y."/>
            <person name="Uchiyama I."/>
            <person name="Ito T."/>
            <person name="Fujiyama A."/>
            <person name="Inagaki F."/>
            <person name="Takami H."/>
        </authorList>
    </citation>
    <scope>NUCLEOTIDE SEQUENCE</scope>
    <source>
        <strain evidence="2">Expedition CK06-06</strain>
    </source>
</reference>
<keyword evidence="1" id="KW-0472">Membrane</keyword>
<name>X0SXF6_9ZZZZ</name>
<comment type="caution">
    <text evidence="2">The sequence shown here is derived from an EMBL/GenBank/DDBJ whole genome shotgun (WGS) entry which is preliminary data.</text>
</comment>
<dbReference type="EMBL" id="BARS01001130">
    <property type="protein sequence ID" value="GAF85669.1"/>
    <property type="molecule type" value="Genomic_DNA"/>
</dbReference>
<feature type="transmembrane region" description="Helical" evidence="1">
    <location>
        <begin position="43"/>
        <end position="65"/>
    </location>
</feature>
<dbReference type="AlphaFoldDB" id="X0SXF6"/>
<evidence type="ECO:0000256" key="1">
    <source>
        <dbReference type="SAM" id="Phobius"/>
    </source>
</evidence>
<protein>
    <recommendedName>
        <fullName evidence="3">Major facilitator superfamily (MFS) profile domain-containing protein</fullName>
    </recommendedName>
</protein>
<evidence type="ECO:0000313" key="2">
    <source>
        <dbReference type="EMBL" id="GAF85669.1"/>
    </source>
</evidence>
<keyword evidence="1" id="KW-1133">Transmembrane helix</keyword>